<accession>A0A1L6MX75</accession>
<gene>
    <name evidence="1" type="ORF">BCY86_05360</name>
</gene>
<organism evidence="1 2">
    <name type="scientific">Pajaroellobacter abortibovis</name>
    <dbReference type="NCBI Taxonomy" id="1882918"/>
    <lineage>
        <taxon>Bacteria</taxon>
        <taxon>Pseudomonadati</taxon>
        <taxon>Myxococcota</taxon>
        <taxon>Polyangia</taxon>
        <taxon>Polyangiales</taxon>
        <taxon>Polyangiaceae</taxon>
    </lineage>
</organism>
<protein>
    <submittedName>
        <fullName evidence="1">Uncharacterized protein</fullName>
    </submittedName>
</protein>
<reference evidence="1 2" key="1">
    <citation type="submission" date="2016-08" db="EMBL/GenBank/DDBJ databases">
        <title>Identification and validation of antigenic proteins from Pajaroellobacter abortibovis using de-novo genome sequence assembly and reverse vaccinology.</title>
        <authorList>
            <person name="Welly B.T."/>
            <person name="Miller M.R."/>
            <person name="Stott J.L."/>
            <person name="Blanchard M.T."/>
            <person name="Islas-Trejo A.D."/>
            <person name="O'Rourke S.M."/>
            <person name="Young A.E."/>
            <person name="Medrano J.F."/>
            <person name="Van Eenennaam A.L."/>
        </authorList>
    </citation>
    <scope>NUCLEOTIDE SEQUENCE [LARGE SCALE GENOMIC DNA]</scope>
    <source>
        <strain evidence="1 2">BTF92-0548A/99-0131</strain>
    </source>
</reference>
<evidence type="ECO:0000313" key="1">
    <source>
        <dbReference type="EMBL" id="APS00171.1"/>
    </source>
</evidence>
<dbReference type="KEGG" id="pabo:BCY86_05360"/>
<dbReference type="Proteomes" id="UP000185544">
    <property type="component" value="Chromosome"/>
</dbReference>
<sequence>MINRGDSKRNHKKSILITALFVQISFWECGQSLNRKLSETTEHPHQVHLSGTDSDNQPFALDTMYGGKFQNGYHNILFIVYAILENNLHGFKVESEGVLILISACPNKMKLITRGLSQKIDSMWPTK</sequence>
<keyword evidence="2" id="KW-1185">Reference proteome</keyword>
<evidence type="ECO:0000313" key="2">
    <source>
        <dbReference type="Proteomes" id="UP000185544"/>
    </source>
</evidence>
<name>A0A1L6MX75_9BACT</name>
<dbReference type="EMBL" id="CP016908">
    <property type="protein sequence ID" value="APS00171.1"/>
    <property type="molecule type" value="Genomic_DNA"/>
</dbReference>
<proteinExistence type="predicted"/>
<dbReference type="AlphaFoldDB" id="A0A1L6MX75"/>